<dbReference type="AlphaFoldDB" id="A0A1B6NWK0"/>
<sequence length="71" mass="7492">MILDSPGRPVRDQPAVPVVLFADLVQIEGRGAVGVVVMLTSDGRRDGGGRDGQGSTRSDQETGRLSMTRTP</sequence>
<reference evidence="2" key="1">
    <citation type="submission" date="2013-11" db="EMBL/GenBank/DDBJ databases">
        <title>Microbial diversity, functional groups and degradation webs in Northern and Southern Mediterranean and Red Sea marine crude oil polluted sites.</title>
        <authorList>
            <person name="Daffonchio D."/>
            <person name="Mapelli F."/>
            <person name="Ferrer M."/>
            <person name="Richter M."/>
            <person name="Cherif A."/>
            <person name="Malkawi H.I."/>
            <person name="Yakimov M.M."/>
            <person name="Abdel-Fattah Y.R."/>
            <person name="Blaghen M."/>
            <person name="Golyshin P.N."/>
            <person name="Kalogerakis N."/>
            <person name="Boon N."/>
            <person name="Magagnini M."/>
            <person name="Fava F."/>
        </authorList>
    </citation>
    <scope>NUCLEOTIDE SEQUENCE</scope>
</reference>
<evidence type="ECO:0000313" key="2">
    <source>
        <dbReference type="EMBL" id="KTF07721.1"/>
    </source>
</evidence>
<proteinExistence type="predicted"/>
<organism evidence="2">
    <name type="scientific">marine sediment metagenome</name>
    <dbReference type="NCBI Taxonomy" id="412755"/>
    <lineage>
        <taxon>unclassified sequences</taxon>
        <taxon>metagenomes</taxon>
        <taxon>ecological metagenomes</taxon>
    </lineage>
</organism>
<protein>
    <submittedName>
        <fullName evidence="2">Uncharacterized protein</fullName>
    </submittedName>
</protein>
<gene>
    <name evidence="2" type="ORF">MGSAQ_000783</name>
</gene>
<name>A0A1B6NWK0_9ZZZZ</name>
<dbReference type="EMBL" id="AYSL01000375">
    <property type="protein sequence ID" value="KTF07721.1"/>
    <property type="molecule type" value="Genomic_DNA"/>
</dbReference>
<feature type="region of interest" description="Disordered" evidence="1">
    <location>
        <begin position="40"/>
        <end position="71"/>
    </location>
</feature>
<comment type="caution">
    <text evidence="2">The sequence shown here is derived from an EMBL/GenBank/DDBJ whole genome shotgun (WGS) entry which is preliminary data.</text>
</comment>
<accession>A0A1B6NWK0</accession>
<evidence type="ECO:0000256" key="1">
    <source>
        <dbReference type="SAM" id="MobiDB-lite"/>
    </source>
</evidence>